<sequence>MGTGCGCGCDGGTGTGPSVFVRPRFFAGQLLTEDDLGLLVDYLTAKNRLYHRSLHGPGVIRGLDVSCDPCGGGTVVVTPGHALDCAGQDIVVACAERVDVRALVRERRIAALGVDCGDPCEEEGARRYGLYVRYEEQPVEPVAPYATEEPCPSPGCVPSRIREGYRFVVGCDAADDHRHNPGTRLLEILGDRARADGARDQDRRLVRYLDALFAAVLAPGRPFRFDGADAQRHRDALAWLRERTTGGTPPPDLARELTERVRALAASVARFDTYDRVGQEQLVRDHPDLGSVGEARSVLAAVCDRLTGTATDAVWPNPLRRSLARAVVTESRARLVSGQGERTAPLEVRMLAQGTPLDHALRVEFRGDLTLIREWLLGRLERTARVTDCALRPDVLAVEVPLPLPPPPAGSTEPATLTELRLLAEAAAGLTGAVRRFVTGAACATLSPPCDDCSDTDVLLADVRLDGCDVVEICAAGREQVLPGGAAYGEWLSKLPRLRELAGRLCCVPAGPYRPPEIPSQEPVPRPYAEGLLAPWPRTGELEEMLALLLTPGPGETPPKALRGQFGAPPGEAVSELDALGARVGELTGALGLVRDELGEARRRLGEAREELDRVREDLPQRLGSRLEALEKAPKGQGPAGTPAQRTRTPRAAEQAAARTTAAKKTTAKKAVTKKTVAKKAVAKKAASRQPAAPRSATGQAGGTTRAARTGQGAQGSPAAPEQGETP</sequence>
<evidence type="ECO:0000313" key="3">
    <source>
        <dbReference type="Proteomes" id="UP001291653"/>
    </source>
</evidence>
<feature type="compositionally biased region" description="Basic residues" evidence="1">
    <location>
        <begin position="666"/>
        <end position="687"/>
    </location>
</feature>
<comment type="caution">
    <text evidence="2">The sequence shown here is derived from an EMBL/GenBank/DDBJ whole genome shotgun (WGS) entry which is preliminary data.</text>
</comment>
<accession>A0ABQ5NSL9</accession>
<name>A0ABQ5NSL9_9ACTN</name>
<organism evidence="2 3">
    <name type="scientific">Streptomyces yaizuensis</name>
    <dbReference type="NCBI Taxonomy" id="2989713"/>
    <lineage>
        <taxon>Bacteria</taxon>
        <taxon>Bacillati</taxon>
        <taxon>Actinomycetota</taxon>
        <taxon>Actinomycetes</taxon>
        <taxon>Kitasatosporales</taxon>
        <taxon>Streptomycetaceae</taxon>
        <taxon>Streptomyces</taxon>
    </lineage>
</organism>
<feature type="region of interest" description="Disordered" evidence="1">
    <location>
        <begin position="616"/>
        <end position="727"/>
    </location>
</feature>
<gene>
    <name evidence="2" type="ORF">SYYSPA8_03770</name>
</gene>
<dbReference type="RefSeq" id="WP_323445448.1">
    <property type="nucleotide sequence ID" value="NZ_BSBI01000001.1"/>
</dbReference>
<feature type="compositionally biased region" description="Low complexity" evidence="1">
    <location>
        <begin position="688"/>
        <end position="716"/>
    </location>
</feature>
<reference evidence="2 3" key="1">
    <citation type="submission" date="2022-10" db="EMBL/GenBank/DDBJ databases">
        <title>Draft genome sequence of Streptomyces sp. YSPA8.</title>
        <authorList>
            <person name="Moriuchi R."/>
            <person name="Dohra H."/>
            <person name="Yamamura H."/>
            <person name="Kodani S."/>
        </authorList>
    </citation>
    <scope>NUCLEOTIDE SEQUENCE [LARGE SCALE GENOMIC DNA]</scope>
    <source>
        <strain evidence="2 3">YSPA8</strain>
    </source>
</reference>
<proteinExistence type="predicted"/>
<protein>
    <recommendedName>
        <fullName evidence="4">LigA protein</fullName>
    </recommendedName>
</protein>
<evidence type="ECO:0000313" key="2">
    <source>
        <dbReference type="EMBL" id="GLF93373.1"/>
    </source>
</evidence>
<evidence type="ECO:0008006" key="4">
    <source>
        <dbReference type="Google" id="ProtNLM"/>
    </source>
</evidence>
<dbReference type="EMBL" id="BSBI01000001">
    <property type="protein sequence ID" value="GLF93373.1"/>
    <property type="molecule type" value="Genomic_DNA"/>
</dbReference>
<dbReference type="Proteomes" id="UP001291653">
    <property type="component" value="Unassembled WGS sequence"/>
</dbReference>
<keyword evidence="3" id="KW-1185">Reference proteome</keyword>
<evidence type="ECO:0000256" key="1">
    <source>
        <dbReference type="SAM" id="MobiDB-lite"/>
    </source>
</evidence>
<feature type="compositionally biased region" description="Low complexity" evidence="1">
    <location>
        <begin position="642"/>
        <end position="665"/>
    </location>
</feature>